<keyword evidence="2" id="KW-1185">Reference proteome</keyword>
<comment type="caution">
    <text evidence="1">The sequence shown here is derived from an EMBL/GenBank/DDBJ whole genome shotgun (WGS) entry which is preliminary data.</text>
</comment>
<evidence type="ECO:0000313" key="2">
    <source>
        <dbReference type="Proteomes" id="UP001521785"/>
    </source>
</evidence>
<accession>A0ABR3RBU8</accession>
<evidence type="ECO:0000313" key="1">
    <source>
        <dbReference type="EMBL" id="KAL1601589.1"/>
    </source>
</evidence>
<sequence>MGFFDRHVLKYLARYNIDILTSRKRYRKSPESFKVRVAREHIGDAPYRPCSDFAAHIHDVVDDILFLTSQTPLSTTTPVIHTRSSLLDEFALAYVHNNDKWFMFLCSWWEPDWEGFGHRSPRNTRLTTFVIAVVMDWDKAVEWLLDLTEPPPMARTPECFGRLARQAMTLRRPHVLRLCLSRGASLVFVHPLRSKQIKEIAIAGDLHIVSTLLDFAIHPTYQDFFWECVVVDSCAAFGEQKINEILMQLDWSKARHVRALIVRKAREDGYNLIVDSMVEGMHPVEVQEAEEKAVVDKVWPKVSQLYPDKVSVPYQARMRFRELKAAYGMVEPVGTDTSATCEEVYEQVLKLPSEKHFRRRGERLFGIM</sequence>
<organism evidence="1 2">
    <name type="scientific">Paraconiothyrium brasiliense</name>
    <dbReference type="NCBI Taxonomy" id="300254"/>
    <lineage>
        <taxon>Eukaryota</taxon>
        <taxon>Fungi</taxon>
        <taxon>Dikarya</taxon>
        <taxon>Ascomycota</taxon>
        <taxon>Pezizomycotina</taxon>
        <taxon>Dothideomycetes</taxon>
        <taxon>Pleosporomycetidae</taxon>
        <taxon>Pleosporales</taxon>
        <taxon>Massarineae</taxon>
        <taxon>Didymosphaeriaceae</taxon>
        <taxon>Paraconiothyrium</taxon>
    </lineage>
</organism>
<protein>
    <submittedName>
        <fullName evidence="1">Uncharacterized protein</fullName>
    </submittedName>
</protein>
<reference evidence="1 2" key="1">
    <citation type="submission" date="2024-02" db="EMBL/GenBank/DDBJ databases">
        <title>De novo assembly and annotation of 12 fungi associated with fruit tree decline syndrome in Ontario, Canada.</title>
        <authorList>
            <person name="Sulman M."/>
            <person name="Ellouze W."/>
            <person name="Ilyukhin E."/>
        </authorList>
    </citation>
    <scope>NUCLEOTIDE SEQUENCE [LARGE SCALE GENOMIC DNA]</scope>
    <source>
        <strain evidence="1 2">M42-189</strain>
    </source>
</reference>
<gene>
    <name evidence="1" type="ORF">SLS60_006504</name>
</gene>
<proteinExistence type="predicted"/>
<name>A0ABR3RBU8_9PLEO</name>
<dbReference type="EMBL" id="JAKJXO020000008">
    <property type="protein sequence ID" value="KAL1601589.1"/>
    <property type="molecule type" value="Genomic_DNA"/>
</dbReference>
<dbReference type="Proteomes" id="UP001521785">
    <property type="component" value="Unassembled WGS sequence"/>
</dbReference>